<organism evidence="1 2">
    <name type="scientific">Phytophthora fragariae</name>
    <dbReference type="NCBI Taxonomy" id="53985"/>
    <lineage>
        <taxon>Eukaryota</taxon>
        <taxon>Sar</taxon>
        <taxon>Stramenopiles</taxon>
        <taxon>Oomycota</taxon>
        <taxon>Peronosporomycetes</taxon>
        <taxon>Peronosporales</taxon>
        <taxon>Peronosporaceae</taxon>
        <taxon>Phytophthora</taxon>
    </lineage>
</organism>
<evidence type="ECO:0000313" key="2">
    <source>
        <dbReference type="Proteomes" id="UP000440367"/>
    </source>
</evidence>
<reference evidence="1 2" key="1">
    <citation type="submission" date="2018-08" db="EMBL/GenBank/DDBJ databases">
        <title>Genomic investigation of the strawberry pathogen Phytophthora fragariae indicates pathogenicity is determined by transcriptional variation in three key races.</title>
        <authorList>
            <person name="Adams T.M."/>
            <person name="Armitage A.D."/>
            <person name="Sobczyk M.K."/>
            <person name="Bates H.J."/>
            <person name="Dunwell J.M."/>
            <person name="Nellist C.F."/>
            <person name="Harrison R.J."/>
        </authorList>
    </citation>
    <scope>NUCLEOTIDE SEQUENCE [LARGE SCALE GENOMIC DNA]</scope>
    <source>
        <strain evidence="1 2">BC-1</strain>
    </source>
</reference>
<gene>
    <name evidence="1" type="ORF">PF002_g33466</name>
</gene>
<sequence length="65" mass="7388">MCLTWPRRSCRIYPVTRHRLLSARADRVRRRKRLVPLVCRSGVAVSSTTAAESHIRPSARSDTLG</sequence>
<comment type="caution">
    <text evidence="1">The sequence shown here is derived from an EMBL/GenBank/DDBJ whole genome shotgun (WGS) entry which is preliminary data.</text>
</comment>
<name>A0A6A3VAD0_9STRA</name>
<accession>A0A6A3VAD0</accession>
<protein>
    <submittedName>
        <fullName evidence="1">Uncharacterized protein</fullName>
    </submittedName>
</protein>
<proteinExistence type="predicted"/>
<evidence type="ECO:0000313" key="1">
    <source>
        <dbReference type="EMBL" id="KAE9157014.1"/>
    </source>
</evidence>
<dbReference type="Proteomes" id="UP000440367">
    <property type="component" value="Unassembled WGS sequence"/>
</dbReference>
<dbReference type="AlphaFoldDB" id="A0A6A3VAD0"/>
<dbReference type="EMBL" id="QXGD01010368">
    <property type="protein sequence ID" value="KAE9157014.1"/>
    <property type="molecule type" value="Genomic_DNA"/>
</dbReference>